<evidence type="ECO:0000313" key="3">
    <source>
        <dbReference type="EMBL" id="KAB1140225.1"/>
    </source>
</evidence>
<comment type="caution">
    <text evidence="3">The sequence shown here is derived from an EMBL/GenBank/DDBJ whole genome shotgun (WGS) entry which is preliminary data.</text>
</comment>
<evidence type="ECO:0000259" key="2">
    <source>
        <dbReference type="Pfam" id="PF14028"/>
    </source>
</evidence>
<dbReference type="Pfam" id="PF14028">
    <property type="entry name" value="Lant_dehydr_C"/>
    <property type="match status" value="1"/>
</dbReference>
<dbReference type="AlphaFoldDB" id="A0A6H9UPN6"/>
<feature type="domain" description="Lantibiotic dehydratase N-terminal" evidence="1">
    <location>
        <begin position="276"/>
        <end position="648"/>
    </location>
</feature>
<keyword evidence="4" id="KW-1185">Reference proteome</keyword>
<gene>
    <name evidence="3" type="ORF">F7R91_36870</name>
</gene>
<organism evidence="3 4">
    <name type="scientific">Streptomyces luteolifulvus</name>
    <dbReference type="NCBI Taxonomy" id="2615112"/>
    <lineage>
        <taxon>Bacteria</taxon>
        <taxon>Bacillati</taxon>
        <taxon>Actinomycetota</taxon>
        <taxon>Actinomycetes</taxon>
        <taxon>Kitasatosporales</taxon>
        <taxon>Streptomycetaceae</taxon>
        <taxon>Streptomyces</taxon>
    </lineage>
</organism>
<dbReference type="Proteomes" id="UP000442707">
    <property type="component" value="Unassembled WGS sequence"/>
</dbReference>
<evidence type="ECO:0000259" key="1">
    <source>
        <dbReference type="Pfam" id="PF04738"/>
    </source>
</evidence>
<dbReference type="EMBL" id="VZRB01000044">
    <property type="protein sequence ID" value="KAB1140225.1"/>
    <property type="molecule type" value="Genomic_DNA"/>
</dbReference>
<name>A0A6H9UPN6_9ACTN</name>
<dbReference type="NCBIfam" id="TIGR03891">
    <property type="entry name" value="thiopep_ocin"/>
    <property type="match status" value="1"/>
</dbReference>
<evidence type="ECO:0000313" key="4">
    <source>
        <dbReference type="Proteomes" id="UP000442707"/>
    </source>
</evidence>
<feature type="domain" description="Lantibiotic dehydratase N-terminal" evidence="1">
    <location>
        <begin position="47"/>
        <end position="263"/>
    </location>
</feature>
<accession>A0A6H9UPN6</accession>
<sequence>MYRYVDAAVIRAAALRFDRPVVWPALTGPNATTASWRTWLQQTWQTADFATAVTAASPVLASRVDQVCVGRSLPEPEVRRMVLSVLRYVLRARTRATPFGLFAGVAAARIGTAPALRRGTEHRATARPDSAWITAVVGGFEKHSGLRSRLMLLASSLIVERDGHVVIEHRPSGTPDGASEHVQIRVTEPLREALDSARTPILWSDLTAKLSASFPAAPLTTIEKLLTGLVSQRFLITSLRPAMTATDPLAALLTHAHDLAPTETAELREAPEAALALRLDWDLTMPKVVAEEAAAAAKALTRLAPRAALTGWTEWHSRFLERYGPRAAVRVLDAIEALGYPPDYLGSTSALVPSPLPGRDSRLIKLAHTAELQRRLEVELDDAAIEELSTTTPGHPVQPSTEVTVRIDAANVQALEQGEFTLHVVGVARSAGTTAGRLLHILTEEDRRRMTKVYAELPGVHRGALVAQISSTPLSVRAENVARAPQATELVISLGDYHGSDTSVLSLTDLAVTADADRLHLVSLSRRRPVHTLLLNAVDLGHHSHPLARFLAEAPVALAVPCTGFMWGTAASSLPFLPALRYGRTVLSPARWLLAHDDLPVASAPWPQWDEALAQWRRDVCLPERVYLSEADQSMALDLAEPSHRALLRAHVDRDSTVTLYPAPAPQELGWAGGHAHEVVIPLATHQEVTPVRAGGHVVSREHGYLPGCGNRIYLQLRGHRDRQNALLTRHLPPLLKELGDPQWWFVRYQDPDDHLRLRLTCAAGTFGSTIEQIGEWTRHVQQSGLITHTSVETHHPETARFGGPTAIDAAEQCFAADSVAVLAQLAAQTGKDAPDARAMTAASMVDIATGLLGDDASAMRWLIEHTRTDCVAPPRTVYRQAVDLANTGLSGMDERVSTAWAARRVALAAYGHALKSAAAVPRDLLPDLLHLHHVRMRGPGLPEERTHLHLARAAALSWTARARRTP</sequence>
<dbReference type="InterPro" id="IPR006827">
    <property type="entry name" value="Lant_deHydtase_N"/>
</dbReference>
<proteinExistence type="predicted"/>
<dbReference type="RefSeq" id="WP_150957498.1">
    <property type="nucleotide sequence ID" value="NZ_VZRB01000044.1"/>
</dbReference>
<dbReference type="Pfam" id="PF04738">
    <property type="entry name" value="Lant_dehydr_N"/>
    <property type="match status" value="2"/>
</dbReference>
<feature type="domain" description="Thiopeptide-type bacteriocin biosynthesis" evidence="2">
    <location>
        <begin position="713"/>
        <end position="954"/>
    </location>
</feature>
<reference evidence="3 4" key="1">
    <citation type="submission" date="2019-09" db="EMBL/GenBank/DDBJ databases">
        <title>Screening of Novel Bioactive Compounds from Soil-Associated.</title>
        <authorList>
            <person name="Zhao S."/>
        </authorList>
    </citation>
    <scope>NUCLEOTIDE SEQUENCE [LARGE SCALE GENOMIC DNA]</scope>
    <source>
        <strain evidence="3 4">HIT-DPA4</strain>
    </source>
</reference>
<dbReference type="InterPro" id="IPR023809">
    <property type="entry name" value="Thiopep_bacteriocin_synth_dom"/>
</dbReference>
<protein>
    <submittedName>
        <fullName evidence="3">Lantibiotic dehydratase</fullName>
    </submittedName>
</protein>